<sequence length="201" mass="21952">MPIEKALHGIASAYPWGPPTKGEFESTAAFDQRVHDELNAKLGGTDRIVAVIPIRDMMKYDADTSTLTINPVDKRVKENVITVKAYSDIDGESTYVGSNAYGASTEVSRHTFTQFYMLLPARGQTAITSTMAPDAARSLKENGSLVLVGSLLSPYIAYERQRGRPTISDPNDVTYLQFYLGMIAQCAVIVNQGEEVGRIAL</sequence>
<protein>
    <submittedName>
        <fullName evidence="1">Uncharacterized protein</fullName>
    </submittedName>
</protein>
<dbReference type="EMBL" id="QQNB01000005">
    <property type="protein sequence ID" value="RDE04272.1"/>
    <property type="molecule type" value="Genomic_DNA"/>
</dbReference>
<gene>
    <name evidence="1" type="ORF">DVW87_16705</name>
</gene>
<dbReference type="RefSeq" id="WP_114688943.1">
    <property type="nucleotide sequence ID" value="NZ_QQNB01000005.1"/>
</dbReference>
<comment type="caution">
    <text evidence="1">The sequence shown here is derived from an EMBL/GenBank/DDBJ whole genome shotgun (WGS) entry which is preliminary data.</text>
</comment>
<evidence type="ECO:0000313" key="2">
    <source>
        <dbReference type="Proteomes" id="UP000253918"/>
    </source>
</evidence>
<proteinExistence type="predicted"/>
<name>A0A369VT84_9SPHN</name>
<keyword evidence="2" id="KW-1185">Reference proteome</keyword>
<organism evidence="1 2">
    <name type="scientific">Sphingomonas aracearum</name>
    <dbReference type="NCBI Taxonomy" id="2283317"/>
    <lineage>
        <taxon>Bacteria</taxon>
        <taxon>Pseudomonadati</taxon>
        <taxon>Pseudomonadota</taxon>
        <taxon>Alphaproteobacteria</taxon>
        <taxon>Sphingomonadales</taxon>
        <taxon>Sphingomonadaceae</taxon>
        <taxon>Sphingomonas</taxon>
    </lineage>
</organism>
<accession>A0A369VT84</accession>
<dbReference type="Proteomes" id="UP000253918">
    <property type="component" value="Unassembled WGS sequence"/>
</dbReference>
<reference evidence="1 2" key="1">
    <citation type="submission" date="2018-07" db="EMBL/GenBank/DDBJ databases">
        <title>a novel species of Sphingomonas isolated from the rhizosphere soil of Araceae plant.</title>
        <authorList>
            <person name="Zhiyong W."/>
            <person name="Qinglan Z."/>
            <person name="Zhiwei F."/>
            <person name="Ding X."/>
            <person name="Gejiao W."/>
            <person name="Shixue Z."/>
        </authorList>
    </citation>
    <scope>NUCLEOTIDE SEQUENCE [LARGE SCALE GENOMIC DNA]</scope>
    <source>
        <strain evidence="1 2">WZY 27</strain>
    </source>
</reference>
<evidence type="ECO:0000313" key="1">
    <source>
        <dbReference type="EMBL" id="RDE04272.1"/>
    </source>
</evidence>
<dbReference type="OrthoDB" id="9881941at2"/>
<dbReference type="AlphaFoldDB" id="A0A369VT84"/>